<dbReference type="SUPFAM" id="SSF58104">
    <property type="entry name" value="Methyl-accepting chemotaxis protein (MCP) signaling domain"/>
    <property type="match status" value="1"/>
</dbReference>
<dbReference type="PROSITE" id="PS50111">
    <property type="entry name" value="CHEMOTAXIS_TRANSDUC_2"/>
    <property type="match status" value="1"/>
</dbReference>
<accession>A0A0A8HA14</accession>
<feature type="domain" description="Methyl-accepting transducer" evidence="4">
    <location>
        <begin position="141"/>
        <end position="341"/>
    </location>
</feature>
<dbReference type="OrthoDB" id="1808874at2"/>
<reference evidence="5 6" key="1">
    <citation type="journal article" date="2014" name="Genome Biol. Evol.">
        <title>Comparative Genomics of the Campylobacter lari Group.</title>
        <authorList>
            <person name="Miller W.G."/>
            <person name="Yee E."/>
            <person name="Chapman M.H."/>
            <person name="Smith T.P."/>
            <person name="Bono J.L."/>
            <person name="Huynh S."/>
            <person name="Parker C.T."/>
            <person name="Vandamme P."/>
            <person name="Luong K."/>
            <person name="Korlach J."/>
        </authorList>
    </citation>
    <scope>NUCLEOTIDE SEQUENCE [LARGE SCALE GENOMIC DNA]</scope>
    <source>
        <strain evidence="5 6">LMG 24374</strain>
    </source>
</reference>
<feature type="transmembrane region" description="Helical" evidence="3">
    <location>
        <begin position="26"/>
        <end position="46"/>
    </location>
</feature>
<evidence type="ECO:0000256" key="1">
    <source>
        <dbReference type="ARBA" id="ARBA00023224"/>
    </source>
</evidence>
<dbReference type="PANTHER" id="PTHR32089:SF112">
    <property type="entry name" value="LYSOZYME-LIKE PROTEIN-RELATED"/>
    <property type="match status" value="1"/>
</dbReference>
<dbReference type="HOGENOM" id="CLU_000445_21_3_7"/>
<dbReference type="Pfam" id="PF00015">
    <property type="entry name" value="MCPsignal"/>
    <property type="match status" value="1"/>
</dbReference>
<name>A0A0A8HA14_9BACT</name>
<organism evidence="5 6">
    <name type="scientific">Campylobacter subantarcticus LMG 24374</name>
    <dbReference type="NCBI Taxonomy" id="1388751"/>
    <lineage>
        <taxon>Bacteria</taxon>
        <taxon>Pseudomonadati</taxon>
        <taxon>Campylobacterota</taxon>
        <taxon>Epsilonproteobacteria</taxon>
        <taxon>Campylobacterales</taxon>
        <taxon>Campylobacteraceae</taxon>
        <taxon>Campylobacter</taxon>
    </lineage>
</organism>
<protein>
    <submittedName>
        <fullName evidence="5">MCP-domain energy taxis signal transduction protein</fullName>
    </submittedName>
</protein>
<dbReference type="SMART" id="SM00283">
    <property type="entry name" value="MA"/>
    <property type="match status" value="1"/>
</dbReference>
<proteinExistence type="predicted"/>
<dbReference type="RefSeq" id="WP_039664163.1">
    <property type="nucleotide sequence ID" value="NZ_CP007772.1"/>
</dbReference>
<dbReference type="EMBL" id="CP007772">
    <property type="protein sequence ID" value="AJC90963.1"/>
    <property type="molecule type" value="Genomic_DNA"/>
</dbReference>
<evidence type="ECO:0000259" key="4">
    <source>
        <dbReference type="PROSITE" id="PS50111"/>
    </source>
</evidence>
<keyword evidence="3" id="KW-0472">Membrane</keyword>
<dbReference type="Proteomes" id="UP000031135">
    <property type="component" value="Chromosome"/>
</dbReference>
<dbReference type="GO" id="GO:0016020">
    <property type="term" value="C:membrane"/>
    <property type="evidence" value="ECO:0007669"/>
    <property type="project" value="InterPro"/>
</dbReference>
<dbReference type="PANTHER" id="PTHR32089">
    <property type="entry name" value="METHYL-ACCEPTING CHEMOTAXIS PROTEIN MCPB"/>
    <property type="match status" value="1"/>
</dbReference>
<dbReference type="Gene3D" id="1.10.287.950">
    <property type="entry name" value="Methyl-accepting chemotaxis protein"/>
    <property type="match status" value="1"/>
</dbReference>
<dbReference type="KEGG" id="csm:CSUB8521_1128"/>
<evidence type="ECO:0000256" key="2">
    <source>
        <dbReference type="PROSITE-ProRule" id="PRU00284"/>
    </source>
</evidence>
<gene>
    <name evidence="5" type="primary">cetA</name>
    <name evidence="5" type="ORF">CSUB8521_1128</name>
</gene>
<sequence length="459" mass="50992">MLINIVLIGIGLGVLSCVNSVYSTDFISFGFSLVLLLLFVFLYILLKKEDQFSDKILDLSRELKNGNFDSRIVYIKCNNKKLKEIADNLNNTIDGLEAYLREINTSIACSQKGEYFRRAIPEGLKGIFVHNINFINKALDGIEKTGKSVFKNALSRELMDLSLNSQNKNLNDLSSALNGIIKLMREVFGDIKIISDTAQKNGLEVGNLQDSVSSMMQVADESKNAVDTFASNAQSINAIVEVIRDIADQTNLLALNAAIEAARAGEHGRGFAVVADEVRQLAEKTQKATGEITLAIQIMNQEIGSIQENSEKVFDIANSSNSKIADFSEAFRELEDKSSHLGKEFVNFASDLTLSAMKIDHILYKSDVYLTLNGSQQNLQNLDPISNLCKDEDAKSIFCPLISQNEMDFKSEKIRHSANKAIEIAKKENISKEDYDSIISDIRELEKDSKLIMDKLEAS</sequence>
<dbReference type="AlphaFoldDB" id="A0A0A8HA14"/>
<keyword evidence="3" id="KW-1133">Transmembrane helix</keyword>
<dbReference type="InterPro" id="IPR004089">
    <property type="entry name" value="MCPsignal_dom"/>
</dbReference>
<evidence type="ECO:0000313" key="5">
    <source>
        <dbReference type="EMBL" id="AJC90963.1"/>
    </source>
</evidence>
<keyword evidence="3" id="KW-0812">Transmembrane</keyword>
<evidence type="ECO:0000256" key="3">
    <source>
        <dbReference type="SAM" id="Phobius"/>
    </source>
</evidence>
<evidence type="ECO:0000313" key="6">
    <source>
        <dbReference type="Proteomes" id="UP000031135"/>
    </source>
</evidence>
<dbReference type="GO" id="GO:0007165">
    <property type="term" value="P:signal transduction"/>
    <property type="evidence" value="ECO:0007669"/>
    <property type="project" value="UniProtKB-KW"/>
</dbReference>
<keyword evidence="1 2" id="KW-0807">Transducer</keyword>